<comment type="cofactor">
    <cofactor evidence="2">
        <name>FAD</name>
        <dbReference type="ChEBI" id="CHEBI:57692"/>
    </cofactor>
</comment>
<dbReference type="GO" id="GO:0050660">
    <property type="term" value="F:flavin adenine dinucleotide binding"/>
    <property type="evidence" value="ECO:0007669"/>
    <property type="project" value="InterPro"/>
</dbReference>
<dbReference type="PIRSF" id="PIRSF000137">
    <property type="entry name" value="Alcohol_oxidase"/>
    <property type="match status" value="1"/>
</dbReference>
<evidence type="ECO:0000313" key="6">
    <source>
        <dbReference type="EMBL" id="KAJ9612580.1"/>
    </source>
</evidence>
<evidence type="ECO:0000259" key="5">
    <source>
        <dbReference type="PROSITE" id="PS00624"/>
    </source>
</evidence>
<evidence type="ECO:0000256" key="1">
    <source>
        <dbReference type="ARBA" id="ARBA00010790"/>
    </source>
</evidence>
<dbReference type="InterPro" id="IPR007867">
    <property type="entry name" value="GMC_OxRtase_C"/>
</dbReference>
<feature type="domain" description="Glucose-methanol-choline oxidoreductase N-terminal" evidence="4">
    <location>
        <begin position="127"/>
        <end position="150"/>
    </location>
</feature>
<feature type="binding site" evidence="2">
    <location>
        <begin position="576"/>
        <end position="577"/>
    </location>
    <ligand>
        <name>FAD</name>
        <dbReference type="ChEBI" id="CHEBI:57692"/>
    </ligand>
</feature>
<accession>A0AA38XFL9</accession>
<dbReference type="EMBL" id="JAPDRK010000005">
    <property type="protein sequence ID" value="KAJ9612580.1"/>
    <property type="molecule type" value="Genomic_DNA"/>
</dbReference>
<comment type="similarity">
    <text evidence="1 3">Belongs to the GMC oxidoreductase family.</text>
</comment>
<dbReference type="PROSITE" id="PS00623">
    <property type="entry name" value="GMC_OXRED_1"/>
    <property type="match status" value="1"/>
</dbReference>
<comment type="caution">
    <text evidence="6">The sequence shown here is derived from an EMBL/GenBank/DDBJ whole genome shotgun (WGS) entry which is preliminary data.</text>
</comment>
<dbReference type="SUPFAM" id="SSF54373">
    <property type="entry name" value="FAD-linked reductases, C-terminal domain"/>
    <property type="match status" value="1"/>
</dbReference>
<protein>
    <recommendedName>
        <fullName evidence="4 5">Glucose-methanol-choline oxidoreductase N-terminal domain-containing protein</fullName>
    </recommendedName>
</protein>
<dbReference type="PANTHER" id="PTHR11552">
    <property type="entry name" value="GLUCOSE-METHANOL-CHOLINE GMC OXIDOREDUCTASE"/>
    <property type="match status" value="1"/>
</dbReference>
<dbReference type="PROSITE" id="PS00624">
    <property type="entry name" value="GMC_OXRED_2"/>
    <property type="match status" value="1"/>
</dbReference>
<dbReference type="SUPFAM" id="SSF51905">
    <property type="entry name" value="FAD/NAD(P)-binding domain"/>
    <property type="match status" value="1"/>
</dbReference>
<keyword evidence="7" id="KW-1185">Reference proteome</keyword>
<dbReference type="InterPro" id="IPR036188">
    <property type="entry name" value="FAD/NAD-bd_sf"/>
</dbReference>
<evidence type="ECO:0000256" key="2">
    <source>
        <dbReference type="PIRSR" id="PIRSR000137-2"/>
    </source>
</evidence>
<evidence type="ECO:0000313" key="7">
    <source>
        <dbReference type="Proteomes" id="UP001172673"/>
    </source>
</evidence>
<sequence>MDDVSVEHPLDVPLITKREVKCQVNKPKNINMVVANYAYTDEYDVVIAGGIFQGGATACVVAGRLAAADPSLSILLIESGKNSYNDPTVRNPVMLLSHLAPGSKTAMFYKAKPSEHLLGREAVIPAGNVLGGGSSINFMLYTRAQGVDFDSWETEGWYQDDMLPLLNKMETYHCLRPGVDKSKHGYHGPIHITKRFRELEAENEWMRVAKSMGESEFADLQDLQSCGGWSRWARYVSPDGKRQDTAHCYVHPLLQGGNHPNLHVLVETLVQKVIFDDQKRAIGVEITPNPAFQATIGLSQHPTGIVKARKMVISSCGPLGSPLLLERSGIGGSQILNEIGVSVVSDLPGVGENLQDHHLLLYPYKTSLGPDQTIDGILSGRVSLADALDEKNPMRTWNAGDVSSKLRPTQEEVDTIGGELKQLWDRDFKNQPSRPFMLCALHNCYLGNHSTVPDGQYMTVATYTAYPYSRGSIHAKGKTASSPHDLDTGFLNRKLDVDALVWAYKRSREIIRRTNYYRGELPVSHPEFPSGSNAALADLAISPNEMGTQAVKNLTYTKEDDAAIERHIRLNVNTTWHSLGTCAMRPREQGGVVDKKLNVHGVSNLKVADLSIPPENVGANTYNTALAIGEKAALLIAAELGIFEF</sequence>
<dbReference type="AlphaFoldDB" id="A0AA38XFL9"/>
<dbReference type="Gene3D" id="3.30.560.10">
    <property type="entry name" value="Glucose Oxidase, domain 3"/>
    <property type="match status" value="1"/>
</dbReference>
<organism evidence="6 7">
    <name type="scientific">Cladophialophora chaetospira</name>
    <dbReference type="NCBI Taxonomy" id="386627"/>
    <lineage>
        <taxon>Eukaryota</taxon>
        <taxon>Fungi</taxon>
        <taxon>Dikarya</taxon>
        <taxon>Ascomycota</taxon>
        <taxon>Pezizomycotina</taxon>
        <taxon>Eurotiomycetes</taxon>
        <taxon>Chaetothyriomycetidae</taxon>
        <taxon>Chaetothyriales</taxon>
        <taxon>Herpotrichiellaceae</taxon>
        <taxon>Cladophialophora</taxon>
    </lineage>
</organism>
<dbReference type="InterPro" id="IPR000172">
    <property type="entry name" value="GMC_OxRdtase_N"/>
</dbReference>
<keyword evidence="2 3" id="KW-0274">FAD</keyword>
<name>A0AA38XFL9_9EURO</name>
<dbReference type="Pfam" id="PF00732">
    <property type="entry name" value="GMC_oxred_N"/>
    <property type="match status" value="1"/>
</dbReference>
<feature type="binding site" evidence="2">
    <location>
        <position position="129"/>
    </location>
    <ligand>
        <name>FAD</name>
        <dbReference type="ChEBI" id="CHEBI:57692"/>
    </ligand>
</feature>
<dbReference type="GO" id="GO:0016614">
    <property type="term" value="F:oxidoreductase activity, acting on CH-OH group of donors"/>
    <property type="evidence" value="ECO:0007669"/>
    <property type="project" value="InterPro"/>
</dbReference>
<dbReference type="Gene3D" id="3.50.50.60">
    <property type="entry name" value="FAD/NAD(P)-binding domain"/>
    <property type="match status" value="1"/>
</dbReference>
<dbReference type="Proteomes" id="UP001172673">
    <property type="component" value="Unassembled WGS sequence"/>
</dbReference>
<feature type="binding site" evidence="2">
    <location>
        <position position="270"/>
    </location>
    <ligand>
        <name>FAD</name>
        <dbReference type="ChEBI" id="CHEBI:57692"/>
    </ligand>
</feature>
<keyword evidence="3" id="KW-0285">Flavoprotein</keyword>
<dbReference type="InterPro" id="IPR012132">
    <property type="entry name" value="GMC_OxRdtase"/>
</dbReference>
<evidence type="ECO:0000256" key="3">
    <source>
        <dbReference type="RuleBase" id="RU003968"/>
    </source>
</evidence>
<evidence type="ECO:0000259" key="4">
    <source>
        <dbReference type="PROSITE" id="PS00623"/>
    </source>
</evidence>
<feature type="domain" description="Glucose-methanol-choline oxidoreductase N-terminal" evidence="5">
    <location>
        <begin position="317"/>
        <end position="331"/>
    </location>
</feature>
<reference evidence="6" key="1">
    <citation type="submission" date="2022-10" db="EMBL/GenBank/DDBJ databases">
        <title>Culturing micro-colonial fungi from biological soil crusts in the Mojave desert and describing Neophaeococcomyces mojavensis, and introducing the new genera and species Taxawa tesnikishii.</title>
        <authorList>
            <person name="Kurbessoian T."/>
            <person name="Stajich J.E."/>
        </authorList>
    </citation>
    <scope>NUCLEOTIDE SEQUENCE</scope>
    <source>
        <strain evidence="6">TK_41</strain>
    </source>
</reference>
<proteinExistence type="inferred from homology"/>
<dbReference type="PANTHER" id="PTHR11552:SF78">
    <property type="entry name" value="GLUCOSE-METHANOL-CHOLINE OXIDOREDUCTASE N-TERMINAL DOMAIN-CONTAINING PROTEIN"/>
    <property type="match status" value="1"/>
</dbReference>
<dbReference type="Pfam" id="PF05199">
    <property type="entry name" value="GMC_oxred_C"/>
    <property type="match status" value="1"/>
</dbReference>
<gene>
    <name evidence="6" type="ORF">H2200_004177</name>
</gene>